<keyword evidence="3" id="KW-0479">Metal-binding</keyword>
<dbReference type="PANTHER" id="PTHR33938:SF8">
    <property type="entry name" value="CARBOXYLIC ESTER HYDROLASE"/>
    <property type="match status" value="1"/>
</dbReference>
<organism evidence="9 10">
    <name type="scientific">Exophiala aquamarina CBS 119918</name>
    <dbReference type="NCBI Taxonomy" id="1182545"/>
    <lineage>
        <taxon>Eukaryota</taxon>
        <taxon>Fungi</taxon>
        <taxon>Dikarya</taxon>
        <taxon>Ascomycota</taxon>
        <taxon>Pezizomycotina</taxon>
        <taxon>Eurotiomycetes</taxon>
        <taxon>Chaetothyriomycetidae</taxon>
        <taxon>Chaetothyriales</taxon>
        <taxon>Herpotrichiellaceae</taxon>
        <taxon>Exophiala</taxon>
    </lineage>
</organism>
<evidence type="ECO:0000256" key="6">
    <source>
        <dbReference type="ARBA" id="ARBA00022837"/>
    </source>
</evidence>
<dbReference type="InterPro" id="IPR029058">
    <property type="entry name" value="AB_hydrolase_fold"/>
</dbReference>
<evidence type="ECO:0000256" key="2">
    <source>
        <dbReference type="ARBA" id="ARBA00022487"/>
    </source>
</evidence>
<dbReference type="Pfam" id="PF07519">
    <property type="entry name" value="Tannase"/>
    <property type="match status" value="1"/>
</dbReference>
<dbReference type="Proteomes" id="UP000027920">
    <property type="component" value="Unassembled WGS sequence"/>
</dbReference>
<reference evidence="9 10" key="1">
    <citation type="submission" date="2013-03" db="EMBL/GenBank/DDBJ databases">
        <title>The Genome Sequence of Exophiala aquamarina CBS 119918.</title>
        <authorList>
            <consortium name="The Broad Institute Genomics Platform"/>
            <person name="Cuomo C."/>
            <person name="de Hoog S."/>
            <person name="Gorbushina A."/>
            <person name="Walker B."/>
            <person name="Young S.K."/>
            <person name="Zeng Q."/>
            <person name="Gargeya S."/>
            <person name="Fitzgerald M."/>
            <person name="Haas B."/>
            <person name="Abouelleil A."/>
            <person name="Allen A.W."/>
            <person name="Alvarado L."/>
            <person name="Arachchi H.M."/>
            <person name="Berlin A.M."/>
            <person name="Chapman S.B."/>
            <person name="Gainer-Dewar J."/>
            <person name="Goldberg J."/>
            <person name="Griggs A."/>
            <person name="Gujja S."/>
            <person name="Hansen M."/>
            <person name="Howarth C."/>
            <person name="Imamovic A."/>
            <person name="Ireland A."/>
            <person name="Larimer J."/>
            <person name="McCowan C."/>
            <person name="Murphy C."/>
            <person name="Pearson M."/>
            <person name="Poon T.W."/>
            <person name="Priest M."/>
            <person name="Roberts A."/>
            <person name="Saif S."/>
            <person name="Shea T."/>
            <person name="Sisk P."/>
            <person name="Sykes S."/>
            <person name="Wortman J."/>
            <person name="Nusbaum C."/>
            <person name="Birren B."/>
        </authorList>
    </citation>
    <scope>NUCLEOTIDE SEQUENCE [LARGE SCALE GENOMIC DNA]</scope>
    <source>
        <strain evidence="9 10">CBS 119918</strain>
    </source>
</reference>
<keyword evidence="2" id="KW-0719">Serine esterase</keyword>
<feature type="chain" id="PRO_5005104192" description="Carboxylic ester hydrolase" evidence="8">
    <location>
        <begin position="20"/>
        <end position="529"/>
    </location>
</feature>
<evidence type="ECO:0000256" key="5">
    <source>
        <dbReference type="ARBA" id="ARBA00022801"/>
    </source>
</evidence>
<keyword evidence="7" id="KW-1015">Disulfide bond</keyword>
<comment type="similarity">
    <text evidence="1 8">Belongs to the tannase family.</text>
</comment>
<dbReference type="OrthoDB" id="4113619at2759"/>
<proteinExistence type="inferred from homology"/>
<dbReference type="Gene3D" id="3.40.50.1820">
    <property type="entry name" value="alpha/beta hydrolase"/>
    <property type="match status" value="1"/>
</dbReference>
<dbReference type="RefSeq" id="XP_013253767.1">
    <property type="nucleotide sequence ID" value="XM_013398313.1"/>
</dbReference>
<dbReference type="InterPro" id="IPR011118">
    <property type="entry name" value="Tannase/feruloyl_esterase"/>
</dbReference>
<protein>
    <recommendedName>
        <fullName evidence="8">Carboxylic ester hydrolase</fullName>
        <ecNumber evidence="8">3.1.1.-</ecNumber>
    </recommendedName>
</protein>
<keyword evidence="10" id="KW-1185">Reference proteome</keyword>
<dbReference type="SUPFAM" id="SSF53474">
    <property type="entry name" value="alpha/beta-Hydrolases"/>
    <property type="match status" value="1"/>
</dbReference>
<keyword evidence="4 8" id="KW-0732">Signal</keyword>
<dbReference type="AlphaFoldDB" id="A0A072NUV7"/>
<evidence type="ECO:0000313" key="10">
    <source>
        <dbReference type="Proteomes" id="UP000027920"/>
    </source>
</evidence>
<evidence type="ECO:0000256" key="1">
    <source>
        <dbReference type="ARBA" id="ARBA00006249"/>
    </source>
</evidence>
<evidence type="ECO:0000256" key="8">
    <source>
        <dbReference type="RuleBase" id="RU361238"/>
    </source>
</evidence>
<keyword evidence="5 8" id="KW-0378">Hydrolase</keyword>
<dbReference type="VEuPathDB" id="FungiDB:A1O9_12791"/>
<name>A0A072NUV7_9EURO</name>
<dbReference type="STRING" id="1182545.A0A072NUV7"/>
<accession>A0A072NUV7</accession>
<dbReference type="GO" id="GO:0046872">
    <property type="term" value="F:metal ion binding"/>
    <property type="evidence" value="ECO:0007669"/>
    <property type="project" value="UniProtKB-KW"/>
</dbReference>
<dbReference type="GO" id="GO:0030600">
    <property type="term" value="F:feruloyl esterase activity"/>
    <property type="evidence" value="ECO:0007669"/>
    <property type="project" value="UniProtKB-ARBA"/>
</dbReference>
<evidence type="ECO:0000256" key="7">
    <source>
        <dbReference type="ARBA" id="ARBA00023157"/>
    </source>
</evidence>
<dbReference type="PANTHER" id="PTHR33938">
    <property type="entry name" value="FERULOYL ESTERASE B-RELATED"/>
    <property type="match status" value="1"/>
</dbReference>
<sequence length="529" mass="57135">MRLQLSIYVTVLLGTGTFANPNKNTGSGVKSCASLSVPNIPGATVISLKARELRNYTVSAAPLLLSSDISGINVCDVDIVLAHPNAQDQVNIKMWLPLDGWNGRFLGTGGSGYAAGLFEYSLAPALALGYASASTDAGLSGDPYSPALWALKADGQVNFELLTNFASRSVHDMAVVGKQIATQFYGTKPHHSYWNGCSTGGRQGLISAQKYPADFDGIVAGAPAIDWARYVVAEQWPQVVMKEQQTYVSPCVLKAFTQSAISACDSLDEVKDNVITDPTKCNFSPYSLVGTKIVCDGSSVNFTTQIAKAIHDILEGPFPNDPSRSYTLNLGAPLDSLANTTLVNGTQVGLPFFVNDAWLKYFVVKDPEFDTTTIGYSDFKKLFSQSQKEYGAIIASDDPNFSRFRTHGGKLIVWHGLSDQLIFPSDTVNYHRRVESALRDRSSMDQFYRTFLAPGVDHCGLGTTQGAVPVDPLSSLVAWVEEKKAPEILEARTLNASGATITRSICKYPLKSQYTGHGDKNLAANYVCV</sequence>
<gene>
    <name evidence="9" type="ORF">A1O9_12791</name>
</gene>
<dbReference type="EMBL" id="AMGV01000027">
    <property type="protein sequence ID" value="KEF51177.1"/>
    <property type="molecule type" value="Genomic_DNA"/>
</dbReference>
<feature type="signal peptide" evidence="8">
    <location>
        <begin position="1"/>
        <end position="19"/>
    </location>
</feature>
<evidence type="ECO:0000313" key="9">
    <source>
        <dbReference type="EMBL" id="KEF51177.1"/>
    </source>
</evidence>
<keyword evidence="6" id="KW-0106">Calcium</keyword>
<evidence type="ECO:0000256" key="3">
    <source>
        <dbReference type="ARBA" id="ARBA00022723"/>
    </source>
</evidence>
<comment type="caution">
    <text evidence="9">The sequence shown here is derived from an EMBL/GenBank/DDBJ whole genome shotgun (WGS) entry which is preliminary data.</text>
</comment>
<evidence type="ECO:0000256" key="4">
    <source>
        <dbReference type="ARBA" id="ARBA00022729"/>
    </source>
</evidence>
<dbReference type="EC" id="3.1.1.-" evidence="8"/>
<dbReference type="HOGENOM" id="CLU_014819_3_2_1"/>
<dbReference type="GeneID" id="25287685"/>